<reference evidence="1" key="1">
    <citation type="submission" date="2020-03" db="EMBL/GenBank/DDBJ databases">
        <title>The deep terrestrial virosphere.</title>
        <authorList>
            <person name="Holmfeldt K."/>
            <person name="Nilsson E."/>
            <person name="Simone D."/>
            <person name="Lopez-Fernandez M."/>
            <person name="Wu X."/>
            <person name="de Brujin I."/>
            <person name="Lundin D."/>
            <person name="Andersson A."/>
            <person name="Bertilsson S."/>
            <person name="Dopson M."/>
        </authorList>
    </citation>
    <scope>NUCLEOTIDE SEQUENCE</scope>
    <source>
        <strain evidence="1">MM171A00991</strain>
        <strain evidence="2">MM171B01198</strain>
    </source>
</reference>
<keyword evidence="1" id="KW-0378">Hydrolase</keyword>
<dbReference type="GO" id="GO:0004386">
    <property type="term" value="F:helicase activity"/>
    <property type="evidence" value="ECO:0007669"/>
    <property type="project" value="UniProtKB-KW"/>
</dbReference>
<protein>
    <submittedName>
        <fullName evidence="1">Putative helicase</fullName>
    </submittedName>
</protein>
<name>A0A6M3LVR9_9ZZZZ</name>
<proteinExistence type="predicted"/>
<dbReference type="EMBL" id="MT143790">
    <property type="protein sequence ID" value="QJB02533.1"/>
    <property type="molecule type" value="Genomic_DNA"/>
</dbReference>
<dbReference type="AlphaFoldDB" id="A0A6M3LVR9"/>
<organism evidence="1">
    <name type="scientific">viral metagenome</name>
    <dbReference type="NCBI Taxonomy" id="1070528"/>
    <lineage>
        <taxon>unclassified sequences</taxon>
        <taxon>metagenomes</taxon>
        <taxon>organismal metagenomes</taxon>
    </lineage>
</organism>
<dbReference type="Gene3D" id="3.40.50.300">
    <property type="entry name" value="P-loop containing nucleotide triphosphate hydrolases"/>
    <property type="match status" value="1"/>
</dbReference>
<gene>
    <name evidence="1" type="ORF">MM171A00991_0015</name>
    <name evidence="2" type="ORF">MM171B01198_0013</name>
</gene>
<accession>A0A6M3LVR9</accession>
<keyword evidence="1" id="KW-0347">Helicase</keyword>
<dbReference type="InterPro" id="IPR027417">
    <property type="entry name" value="P-loop_NTPase"/>
</dbReference>
<evidence type="ECO:0000313" key="2">
    <source>
        <dbReference type="EMBL" id="QJB02533.1"/>
    </source>
</evidence>
<dbReference type="EMBL" id="MT143653">
    <property type="protein sequence ID" value="QJA99490.1"/>
    <property type="molecule type" value="Genomic_DNA"/>
</dbReference>
<keyword evidence="1" id="KW-0547">Nucleotide-binding</keyword>
<evidence type="ECO:0000313" key="1">
    <source>
        <dbReference type="EMBL" id="QJA99490.1"/>
    </source>
</evidence>
<sequence>MIALGTDIPSLSGLIYATPQSEVTQSKGRIERVLEGKKEPIVVDIVDTYYKDTMRWAKKREKSYIAEGLKIKVLK</sequence>
<keyword evidence="1" id="KW-0067">ATP-binding</keyword>